<accession>A0A447KMB7</accession>
<dbReference type="Proteomes" id="UP000281391">
    <property type="component" value="Chromosome"/>
</dbReference>
<dbReference type="EMBL" id="LR134117">
    <property type="protein sequence ID" value="VDZ53179.1"/>
    <property type="molecule type" value="Genomic_DNA"/>
</dbReference>
<dbReference type="RefSeq" id="WP_004955728.1">
    <property type="nucleotide sequence ID" value="NZ_LR134117.1"/>
</dbReference>
<sequence length="136" mass="15246">MRIFPELYGFVIFSEQPLLSFIKENGIEKDLLAFMTTNDEADKLTEAGIIVPIFDVSEGLYEVSLQCSTLAKNISKLGMFKSEGKLSICGMGYLADFDVEALRNREKIQDFSVPQGVFELFCAIDESNQKISLILD</sequence>
<gene>
    <name evidence="1" type="ORF">NCTC11214_00974</name>
</gene>
<dbReference type="KEGG" id="sof:NCTC11214_00974"/>
<proteinExistence type="predicted"/>
<evidence type="ECO:0000313" key="1">
    <source>
        <dbReference type="EMBL" id="VDZ53179.1"/>
    </source>
</evidence>
<organism evidence="1 2">
    <name type="scientific">Serratia odorifera</name>
    <dbReference type="NCBI Taxonomy" id="618"/>
    <lineage>
        <taxon>Bacteria</taxon>
        <taxon>Pseudomonadati</taxon>
        <taxon>Pseudomonadota</taxon>
        <taxon>Gammaproteobacteria</taxon>
        <taxon>Enterobacterales</taxon>
        <taxon>Yersiniaceae</taxon>
        <taxon>Serratia</taxon>
    </lineage>
</organism>
<dbReference type="AlphaFoldDB" id="A0A447KMB7"/>
<reference evidence="1 2" key="1">
    <citation type="submission" date="2018-12" db="EMBL/GenBank/DDBJ databases">
        <authorList>
            <consortium name="Pathogen Informatics"/>
        </authorList>
    </citation>
    <scope>NUCLEOTIDE SEQUENCE [LARGE SCALE GENOMIC DNA]</scope>
    <source>
        <strain evidence="1 2">NCTC11214</strain>
    </source>
</reference>
<protein>
    <submittedName>
        <fullName evidence="1">Uncharacterized protein</fullName>
    </submittedName>
</protein>
<name>A0A447KMB7_SEROD</name>
<evidence type="ECO:0000313" key="2">
    <source>
        <dbReference type="Proteomes" id="UP000281391"/>
    </source>
</evidence>